<accession>A0A369JJ57</accession>
<dbReference type="AlphaFoldDB" id="A0A369JJ57"/>
<evidence type="ECO:0000256" key="1">
    <source>
        <dbReference type="SAM" id="SignalP"/>
    </source>
</evidence>
<proteinExistence type="predicted"/>
<reference evidence="2" key="1">
    <citation type="submission" date="2018-04" db="EMBL/GenBank/DDBJ databases">
        <title>Whole genome sequencing of Hypsizygus marmoreus.</title>
        <authorList>
            <person name="Choi I.-G."/>
            <person name="Min B."/>
            <person name="Kim J.-G."/>
            <person name="Kim S."/>
            <person name="Oh Y.-L."/>
            <person name="Kong W.-S."/>
            <person name="Park H."/>
            <person name="Jeong J."/>
            <person name="Song E.-S."/>
        </authorList>
    </citation>
    <scope>NUCLEOTIDE SEQUENCE [LARGE SCALE GENOMIC DNA]</scope>
    <source>
        <strain evidence="2">51987-8</strain>
    </source>
</reference>
<sequence length="101" mass="11774">MFLVQVVWFWNWGCLHSPRSLWQSALVEDCMQAVPISFNIRSRTSLVIEHNLPSSLPVLRPPQMKTELFHLKASDGIPKRISRDIFEPTPILDRHFQAHIN</sequence>
<feature type="chain" id="PRO_5016696991" evidence="1">
    <location>
        <begin position="18"/>
        <end position="101"/>
    </location>
</feature>
<keyword evidence="1" id="KW-0732">Signal</keyword>
<feature type="signal peptide" evidence="1">
    <location>
        <begin position="1"/>
        <end position="17"/>
    </location>
</feature>
<comment type="caution">
    <text evidence="2">The sequence shown here is derived from an EMBL/GenBank/DDBJ whole genome shotgun (WGS) entry which is preliminary data.</text>
</comment>
<keyword evidence="3" id="KW-1185">Reference proteome</keyword>
<evidence type="ECO:0000313" key="2">
    <source>
        <dbReference type="EMBL" id="RDB19743.1"/>
    </source>
</evidence>
<protein>
    <submittedName>
        <fullName evidence="2">Uncharacterized protein</fullName>
    </submittedName>
</protein>
<name>A0A369JJ57_HYPMA</name>
<dbReference type="InParanoid" id="A0A369JJ57"/>
<dbReference type="Proteomes" id="UP000076154">
    <property type="component" value="Unassembled WGS sequence"/>
</dbReference>
<evidence type="ECO:0000313" key="3">
    <source>
        <dbReference type="Proteomes" id="UP000076154"/>
    </source>
</evidence>
<organism evidence="2 3">
    <name type="scientific">Hypsizygus marmoreus</name>
    <name type="common">White beech mushroom</name>
    <name type="synonym">Agaricus marmoreus</name>
    <dbReference type="NCBI Taxonomy" id="39966"/>
    <lineage>
        <taxon>Eukaryota</taxon>
        <taxon>Fungi</taxon>
        <taxon>Dikarya</taxon>
        <taxon>Basidiomycota</taxon>
        <taxon>Agaricomycotina</taxon>
        <taxon>Agaricomycetes</taxon>
        <taxon>Agaricomycetidae</taxon>
        <taxon>Agaricales</taxon>
        <taxon>Tricholomatineae</taxon>
        <taxon>Lyophyllaceae</taxon>
        <taxon>Hypsizygus</taxon>
    </lineage>
</organism>
<dbReference type="EMBL" id="LUEZ02000076">
    <property type="protein sequence ID" value="RDB19743.1"/>
    <property type="molecule type" value="Genomic_DNA"/>
</dbReference>
<gene>
    <name evidence="2" type="ORF">Hypma_013180</name>
</gene>